<dbReference type="CDD" id="cd05387">
    <property type="entry name" value="BY-kinase"/>
    <property type="match status" value="1"/>
</dbReference>
<evidence type="ECO:0000256" key="2">
    <source>
        <dbReference type="ARBA" id="ARBA00022840"/>
    </source>
</evidence>
<dbReference type="InterPro" id="IPR050445">
    <property type="entry name" value="Bact_polysacc_biosynth/exp"/>
</dbReference>
<evidence type="ECO:0000256" key="1">
    <source>
        <dbReference type="ARBA" id="ARBA00022741"/>
    </source>
</evidence>
<dbReference type="NCBIfam" id="TIGR01007">
    <property type="entry name" value="eps_fam"/>
    <property type="match status" value="1"/>
</dbReference>
<gene>
    <name evidence="4" type="ORF">GCM10009810_06570</name>
</gene>
<organism evidence="4 5">
    <name type="scientific">Nostocoides vanveenii</name>
    <dbReference type="NCBI Taxonomy" id="330835"/>
    <lineage>
        <taxon>Bacteria</taxon>
        <taxon>Bacillati</taxon>
        <taxon>Actinomycetota</taxon>
        <taxon>Actinomycetes</taxon>
        <taxon>Micrococcales</taxon>
        <taxon>Intrasporangiaceae</taxon>
        <taxon>Nostocoides</taxon>
    </lineage>
</organism>
<keyword evidence="1" id="KW-0547">Nucleotide-binding</keyword>
<dbReference type="InterPro" id="IPR005702">
    <property type="entry name" value="Wzc-like_C"/>
</dbReference>
<sequence length="508" mass="53228">MELRDYLRIARMHWRAIVASVVLGGLAAWFFTIFSPRVYAADATGMVVTPPLVFSGESGGNLSYGDVLSKSRAVSYADVARGRVTAQGVIDKLGLSTTPDALVQNITVTTPPDTVSLRIRATAGSPTIAQQLADTWVSVLADRIKEIEDPQDTGKTIRLEPVEPAAIPTAPVSPNPRRNLALGVVLGGLLGSAYAVLRSQLDRRIRDVETVTRDFGVTVAGVIPQSPALARTRGELIPIVVSGPRDGRRISAAESFFKIRTNLQFMDIDDPPRVIVVTSPLPGDGKSTVASNLAVALAEAGSPVILLDGDLRRPVVAESFGLAEGAGLTDLLTGKATLEEVSQQTSRAPSLLLVGAGSIPPNPSELLGSNSMKQLLNSLREDYVVVIDAPPLLPVTDAAVLTANADGALVVITGGKTLDSELHASLTQLEQVNGHVLGVIINKADSNARGYGYGNYGYYAGYGYGPKEQSAAKAAAPTRRPVQESDGVSPGPAAGATAVDETRSGRMS</sequence>
<dbReference type="InterPro" id="IPR033756">
    <property type="entry name" value="YlxH/NBP35"/>
</dbReference>
<name>A0ABP4W7N2_9MICO</name>
<protein>
    <submittedName>
        <fullName evidence="4">Polysaccharide biosynthesis tyrosine autokinase</fullName>
    </submittedName>
</protein>
<comment type="caution">
    <text evidence="4">The sequence shown here is derived from an EMBL/GenBank/DDBJ whole genome shotgun (WGS) entry which is preliminary data.</text>
</comment>
<evidence type="ECO:0000313" key="5">
    <source>
        <dbReference type="Proteomes" id="UP001501475"/>
    </source>
</evidence>
<proteinExistence type="predicted"/>
<evidence type="ECO:0000313" key="4">
    <source>
        <dbReference type="EMBL" id="GAA1748763.1"/>
    </source>
</evidence>
<keyword evidence="2" id="KW-0067">ATP-binding</keyword>
<dbReference type="EMBL" id="BAAAPN010000017">
    <property type="protein sequence ID" value="GAA1748763.1"/>
    <property type="molecule type" value="Genomic_DNA"/>
</dbReference>
<feature type="region of interest" description="Disordered" evidence="3">
    <location>
        <begin position="470"/>
        <end position="508"/>
    </location>
</feature>
<dbReference type="Proteomes" id="UP001501475">
    <property type="component" value="Unassembled WGS sequence"/>
</dbReference>
<accession>A0ABP4W7N2</accession>
<evidence type="ECO:0000256" key="3">
    <source>
        <dbReference type="SAM" id="MobiDB-lite"/>
    </source>
</evidence>
<reference evidence="5" key="1">
    <citation type="journal article" date="2019" name="Int. J. Syst. Evol. Microbiol.">
        <title>The Global Catalogue of Microorganisms (GCM) 10K type strain sequencing project: providing services to taxonomists for standard genome sequencing and annotation.</title>
        <authorList>
            <consortium name="The Broad Institute Genomics Platform"/>
            <consortium name="The Broad Institute Genome Sequencing Center for Infectious Disease"/>
            <person name="Wu L."/>
            <person name="Ma J."/>
        </authorList>
    </citation>
    <scope>NUCLEOTIDE SEQUENCE [LARGE SCALE GENOMIC DNA]</scope>
    <source>
        <strain evidence="5">JCM 15591</strain>
    </source>
</reference>
<dbReference type="Pfam" id="PF10609">
    <property type="entry name" value="ParA"/>
    <property type="match status" value="1"/>
</dbReference>
<dbReference type="Gene3D" id="3.40.50.300">
    <property type="entry name" value="P-loop containing nucleotide triphosphate hydrolases"/>
    <property type="match status" value="1"/>
</dbReference>
<dbReference type="PANTHER" id="PTHR32309:SF13">
    <property type="entry name" value="FERRIC ENTEROBACTIN TRANSPORT PROTEIN FEPE"/>
    <property type="match status" value="1"/>
</dbReference>
<dbReference type="InterPro" id="IPR027417">
    <property type="entry name" value="P-loop_NTPase"/>
</dbReference>
<dbReference type="PANTHER" id="PTHR32309">
    <property type="entry name" value="TYROSINE-PROTEIN KINASE"/>
    <property type="match status" value="1"/>
</dbReference>
<dbReference type="SUPFAM" id="SSF52540">
    <property type="entry name" value="P-loop containing nucleoside triphosphate hydrolases"/>
    <property type="match status" value="1"/>
</dbReference>
<keyword evidence="5" id="KW-1185">Reference proteome</keyword>